<proteinExistence type="predicted"/>
<protein>
    <submittedName>
        <fullName evidence="2">Uncharacterized protein</fullName>
    </submittedName>
</protein>
<feature type="region of interest" description="Disordered" evidence="1">
    <location>
        <begin position="1"/>
        <end position="161"/>
    </location>
</feature>
<evidence type="ECO:0000256" key="1">
    <source>
        <dbReference type="SAM" id="MobiDB-lite"/>
    </source>
</evidence>
<accession>A0AAD4IIB1</accession>
<dbReference type="Proteomes" id="UP001199106">
    <property type="component" value="Unassembled WGS sequence"/>
</dbReference>
<gene>
    <name evidence="2" type="ORF">G6011_00454</name>
</gene>
<feature type="compositionally biased region" description="Polar residues" evidence="1">
    <location>
        <begin position="117"/>
        <end position="129"/>
    </location>
</feature>
<evidence type="ECO:0000313" key="2">
    <source>
        <dbReference type="EMBL" id="KAG9195333.1"/>
    </source>
</evidence>
<evidence type="ECO:0000313" key="3">
    <source>
        <dbReference type="Proteomes" id="UP001199106"/>
    </source>
</evidence>
<feature type="compositionally biased region" description="Basic and acidic residues" evidence="1">
    <location>
        <begin position="86"/>
        <end position="108"/>
    </location>
</feature>
<dbReference type="AlphaFoldDB" id="A0AAD4IIB1"/>
<feature type="compositionally biased region" description="Acidic residues" evidence="1">
    <location>
        <begin position="47"/>
        <end position="69"/>
    </location>
</feature>
<name>A0AAD4IIB1_9PLEO</name>
<organism evidence="2 3">
    <name type="scientific">Alternaria panax</name>
    <dbReference type="NCBI Taxonomy" id="48097"/>
    <lineage>
        <taxon>Eukaryota</taxon>
        <taxon>Fungi</taxon>
        <taxon>Dikarya</taxon>
        <taxon>Ascomycota</taxon>
        <taxon>Pezizomycotina</taxon>
        <taxon>Dothideomycetes</taxon>
        <taxon>Pleosporomycetidae</taxon>
        <taxon>Pleosporales</taxon>
        <taxon>Pleosporineae</taxon>
        <taxon>Pleosporaceae</taxon>
        <taxon>Alternaria</taxon>
        <taxon>Alternaria sect. Panax</taxon>
    </lineage>
</organism>
<keyword evidence="3" id="KW-1185">Reference proteome</keyword>
<sequence>MAMVHTVIADPLISCAPGIPVGQRSQGFPVTATNDDDDSDHSNLGNEDIDSEDETSRDEETKDDSDVGETIDSKAEDTDDGDDESLDKSTVEGSDDDHAPDDGYSEKDSEAEDEGNSENSSTLRQQIQIQPVGCMPQGPPFLEAPRQQPRQGSRNHRGPVEVTRTRVIAQVCQNPAQVPRAIVPLQQQPDQREVVARQLEKQQRSQRNVVRRGTVR</sequence>
<dbReference type="EMBL" id="JAANER010000001">
    <property type="protein sequence ID" value="KAG9195333.1"/>
    <property type="molecule type" value="Genomic_DNA"/>
</dbReference>
<feature type="compositionally biased region" description="Polar residues" evidence="1">
    <location>
        <begin position="23"/>
        <end position="33"/>
    </location>
</feature>
<comment type="caution">
    <text evidence="2">The sequence shown here is derived from an EMBL/GenBank/DDBJ whole genome shotgun (WGS) entry which is preliminary data.</text>
</comment>
<reference evidence="2" key="1">
    <citation type="submission" date="2021-07" db="EMBL/GenBank/DDBJ databases">
        <title>Genome Resource of American Ginseng Black Spot Pathogen Alternaria panax.</title>
        <authorList>
            <person name="Qiu C."/>
            <person name="Wang W."/>
            <person name="Liu Z."/>
        </authorList>
    </citation>
    <scope>NUCLEOTIDE SEQUENCE</scope>
    <source>
        <strain evidence="2">BNCC115425</strain>
    </source>
</reference>